<reference evidence="3" key="1">
    <citation type="submission" date="2015-07" db="EMBL/GenBank/DDBJ databases">
        <title>Transcriptome Assembly of Anthurium amnicola.</title>
        <authorList>
            <person name="Suzuki J."/>
        </authorList>
    </citation>
    <scope>NUCLEOTIDE SEQUENCE</scope>
</reference>
<keyword evidence="1" id="KW-0812">Transmembrane</keyword>
<dbReference type="GO" id="GO:0016462">
    <property type="term" value="F:pyrophosphatase activity"/>
    <property type="evidence" value="ECO:0007669"/>
    <property type="project" value="UniProtKB-ARBA"/>
</dbReference>
<keyword evidence="1" id="KW-0472">Membrane</keyword>
<keyword evidence="1" id="KW-1133">Transmembrane helix</keyword>
<dbReference type="SUPFAM" id="SSF55154">
    <property type="entry name" value="CYTH-like phosphatases"/>
    <property type="match status" value="1"/>
</dbReference>
<gene>
    <name evidence="3" type="primary">udkC_15</name>
    <name evidence="3" type="ORF">g.96852</name>
</gene>
<organism evidence="3">
    <name type="scientific">Anthurium amnicola</name>
    <dbReference type="NCBI Taxonomy" id="1678845"/>
    <lineage>
        <taxon>Eukaryota</taxon>
        <taxon>Viridiplantae</taxon>
        <taxon>Streptophyta</taxon>
        <taxon>Embryophyta</taxon>
        <taxon>Tracheophyta</taxon>
        <taxon>Spermatophyta</taxon>
        <taxon>Magnoliopsida</taxon>
        <taxon>Liliopsida</taxon>
        <taxon>Araceae</taxon>
        <taxon>Pothoideae</taxon>
        <taxon>Potheae</taxon>
        <taxon>Anthurium</taxon>
    </lineage>
</organism>
<evidence type="ECO:0000259" key="2">
    <source>
        <dbReference type="PROSITE" id="PS51707"/>
    </source>
</evidence>
<accession>A0A1D1XLM2</accession>
<feature type="transmembrane region" description="Helical" evidence="1">
    <location>
        <begin position="183"/>
        <end position="204"/>
    </location>
</feature>
<dbReference type="PROSITE" id="PS51707">
    <property type="entry name" value="CYTH"/>
    <property type="match status" value="1"/>
</dbReference>
<dbReference type="InterPro" id="IPR023577">
    <property type="entry name" value="CYTH_domain"/>
</dbReference>
<keyword evidence="3" id="KW-0418">Kinase</keyword>
<sequence>MAESDCIRVRICEGRFALLIREPIREGNFIVQPKVDFDISISTVAGLLHLGYHAVACIEASALIYQDGKILVEVDHLEAMPIPYIQIKGTNKDIVAASASTLSLDGSFTTKTYLEIILESLPALERSYSGIQNQQALQLRKLVEFIQSQGGSSGFESPSTRENSSADSSIEELQLRVKILERWQAVNMVLWTILMSTVIGYSLYKRKRH</sequence>
<dbReference type="AlphaFoldDB" id="A0A1D1XLM2"/>
<evidence type="ECO:0000313" key="3">
    <source>
        <dbReference type="EMBL" id="JAT43278.1"/>
    </source>
</evidence>
<dbReference type="InterPro" id="IPR033469">
    <property type="entry name" value="CYTH-like_dom_sf"/>
</dbReference>
<proteinExistence type="predicted"/>
<name>A0A1D1XLM2_9ARAE</name>
<feature type="domain" description="CYTH" evidence="2">
    <location>
        <begin position="1"/>
        <end position="119"/>
    </location>
</feature>
<dbReference type="EMBL" id="GDJX01024658">
    <property type="protein sequence ID" value="JAT43278.1"/>
    <property type="molecule type" value="Transcribed_RNA"/>
</dbReference>
<evidence type="ECO:0000256" key="1">
    <source>
        <dbReference type="SAM" id="Phobius"/>
    </source>
</evidence>
<dbReference type="GO" id="GO:0016301">
    <property type="term" value="F:kinase activity"/>
    <property type="evidence" value="ECO:0007669"/>
    <property type="project" value="UniProtKB-KW"/>
</dbReference>
<keyword evidence="3" id="KW-0808">Transferase</keyword>
<protein>
    <submittedName>
        <fullName evidence="3">Uridine-cytidine kinase C</fullName>
    </submittedName>
</protein>